<evidence type="ECO:0000259" key="4">
    <source>
        <dbReference type="Pfam" id="PF13649"/>
    </source>
</evidence>
<comment type="caution">
    <text evidence="5">The sequence shown here is derived from an EMBL/GenBank/DDBJ whole genome shotgun (WGS) entry which is preliminary data.</text>
</comment>
<organism evidence="5 6">
    <name type="scientific">Rhodovulum iodosum</name>
    <dbReference type="NCBI Taxonomy" id="68291"/>
    <lineage>
        <taxon>Bacteria</taxon>
        <taxon>Pseudomonadati</taxon>
        <taxon>Pseudomonadota</taxon>
        <taxon>Alphaproteobacteria</taxon>
        <taxon>Rhodobacterales</taxon>
        <taxon>Paracoccaceae</taxon>
        <taxon>Rhodovulum</taxon>
    </lineage>
</organism>
<keyword evidence="3" id="KW-0949">S-adenosyl-L-methionine</keyword>
<keyword evidence="1 5" id="KW-0489">Methyltransferase</keyword>
<dbReference type="InterPro" id="IPR029063">
    <property type="entry name" value="SAM-dependent_MTases_sf"/>
</dbReference>
<dbReference type="EMBL" id="JBEHHI010000002">
    <property type="protein sequence ID" value="MEX5728916.1"/>
    <property type="molecule type" value="Genomic_DNA"/>
</dbReference>
<sequence length="200" mass="21271">MAQKKFLNKVYDVETRDEVETLYDAWADSYDAELVENGYATPGRVARAMAKTGCKEPVLDLGCGTGLSAEAMRAEGFQTIDGTDLSAGMLDAARAKGVYRKLWVTDPDAPLPDGYATIAAVGVVSPGAGGPELLYAMAGALSRGGRLAFSFNDHALADPAYTGHLNELLDTGAFRLLHAEKGDHIPEIGLNSTVYILEKT</sequence>
<dbReference type="PANTHER" id="PTHR43464">
    <property type="entry name" value="METHYLTRANSFERASE"/>
    <property type="match status" value="1"/>
</dbReference>
<proteinExistence type="predicted"/>
<keyword evidence="2" id="KW-0808">Transferase</keyword>
<accession>A0ABV3XUA1</accession>
<dbReference type="Gene3D" id="3.40.50.150">
    <property type="entry name" value="Vaccinia Virus protein VP39"/>
    <property type="match status" value="1"/>
</dbReference>
<dbReference type="GO" id="GO:0008168">
    <property type="term" value="F:methyltransferase activity"/>
    <property type="evidence" value="ECO:0007669"/>
    <property type="project" value="UniProtKB-KW"/>
</dbReference>
<reference evidence="5 6" key="1">
    <citation type="submission" date="2024-06" db="EMBL/GenBank/DDBJ databases">
        <title>Genome of Rhodovulum iodosum, a marine photoferrotroph.</title>
        <authorList>
            <person name="Bianchini G."/>
            <person name="Nikeleit V."/>
            <person name="Kappler A."/>
            <person name="Bryce C."/>
            <person name="Sanchez-Baracaldo P."/>
        </authorList>
    </citation>
    <scope>NUCLEOTIDE SEQUENCE [LARGE SCALE GENOMIC DNA]</scope>
    <source>
        <strain evidence="5 6">UT/N1</strain>
    </source>
</reference>
<dbReference type="Pfam" id="PF13649">
    <property type="entry name" value="Methyltransf_25"/>
    <property type="match status" value="1"/>
</dbReference>
<evidence type="ECO:0000256" key="1">
    <source>
        <dbReference type="ARBA" id="ARBA00022603"/>
    </source>
</evidence>
<protein>
    <submittedName>
        <fullName evidence="5">TPR repeat methyltransferase</fullName>
    </submittedName>
</protein>
<evidence type="ECO:0000313" key="6">
    <source>
        <dbReference type="Proteomes" id="UP001560019"/>
    </source>
</evidence>
<evidence type="ECO:0000256" key="3">
    <source>
        <dbReference type="ARBA" id="ARBA00022691"/>
    </source>
</evidence>
<dbReference type="Proteomes" id="UP001560019">
    <property type="component" value="Unassembled WGS sequence"/>
</dbReference>
<name>A0ABV3XUA1_9RHOB</name>
<feature type="domain" description="Methyltransferase" evidence="4">
    <location>
        <begin position="58"/>
        <end position="98"/>
    </location>
</feature>
<dbReference type="InterPro" id="IPR041698">
    <property type="entry name" value="Methyltransf_25"/>
</dbReference>
<dbReference type="GO" id="GO:0032259">
    <property type="term" value="P:methylation"/>
    <property type="evidence" value="ECO:0007669"/>
    <property type="project" value="UniProtKB-KW"/>
</dbReference>
<dbReference type="SUPFAM" id="SSF53335">
    <property type="entry name" value="S-adenosyl-L-methionine-dependent methyltransferases"/>
    <property type="match status" value="1"/>
</dbReference>
<keyword evidence="6" id="KW-1185">Reference proteome</keyword>
<dbReference type="PANTHER" id="PTHR43464:SF19">
    <property type="entry name" value="UBIQUINONE BIOSYNTHESIS O-METHYLTRANSFERASE, MITOCHONDRIAL"/>
    <property type="match status" value="1"/>
</dbReference>
<gene>
    <name evidence="5" type="ORF">Ga0609869_002269</name>
</gene>
<dbReference type="CDD" id="cd02440">
    <property type="entry name" value="AdoMet_MTases"/>
    <property type="match status" value="1"/>
</dbReference>
<evidence type="ECO:0000313" key="5">
    <source>
        <dbReference type="EMBL" id="MEX5728916.1"/>
    </source>
</evidence>
<dbReference type="RefSeq" id="WP_125403239.1">
    <property type="nucleotide sequence ID" value="NZ_JBEHHI010000002.1"/>
</dbReference>
<evidence type="ECO:0000256" key="2">
    <source>
        <dbReference type="ARBA" id="ARBA00022679"/>
    </source>
</evidence>